<feature type="compositionally biased region" description="Basic and acidic residues" evidence="3">
    <location>
        <begin position="86"/>
        <end position="97"/>
    </location>
</feature>
<accession>A0AAD9UC91</accession>
<dbReference type="InterPro" id="IPR036388">
    <property type="entry name" value="WH-like_DNA-bd_sf"/>
</dbReference>
<dbReference type="CDD" id="cd20021">
    <property type="entry name" value="FH_FOXG"/>
    <property type="match status" value="1"/>
</dbReference>
<dbReference type="EMBL" id="JAODUO010000278">
    <property type="protein sequence ID" value="KAK2184187.1"/>
    <property type="molecule type" value="Genomic_DNA"/>
</dbReference>
<name>A0AAD9UC91_RIDPI</name>
<dbReference type="SMART" id="SM00339">
    <property type="entry name" value="FH"/>
    <property type="match status" value="1"/>
</dbReference>
<evidence type="ECO:0000259" key="4">
    <source>
        <dbReference type="PROSITE" id="PS50039"/>
    </source>
</evidence>
<dbReference type="PANTHER" id="PTHR46617">
    <property type="entry name" value="FORKHEAD BOX PROTEIN G1"/>
    <property type="match status" value="1"/>
</dbReference>
<reference evidence="5" key="1">
    <citation type="journal article" date="2023" name="Mol. Biol. Evol.">
        <title>Third-Generation Sequencing Reveals the Adaptive Role of the Epigenome in Three Deep-Sea Polychaetes.</title>
        <authorList>
            <person name="Perez M."/>
            <person name="Aroh O."/>
            <person name="Sun Y."/>
            <person name="Lan Y."/>
            <person name="Juniper S.K."/>
            <person name="Young C.R."/>
            <person name="Angers B."/>
            <person name="Qian P.Y."/>
        </authorList>
    </citation>
    <scope>NUCLEOTIDE SEQUENCE</scope>
    <source>
        <strain evidence="5">R07B-5</strain>
    </source>
</reference>
<dbReference type="Pfam" id="PF00250">
    <property type="entry name" value="Forkhead"/>
    <property type="match status" value="1"/>
</dbReference>
<dbReference type="Proteomes" id="UP001209878">
    <property type="component" value="Unassembled WGS sequence"/>
</dbReference>
<keyword evidence="2" id="KW-0539">Nucleus</keyword>
<dbReference type="GO" id="GO:0006357">
    <property type="term" value="P:regulation of transcription by RNA polymerase II"/>
    <property type="evidence" value="ECO:0007669"/>
    <property type="project" value="TreeGrafter"/>
</dbReference>
<gene>
    <name evidence="5" type="ORF">NP493_277g03013</name>
</gene>
<evidence type="ECO:0000256" key="2">
    <source>
        <dbReference type="PROSITE-ProRule" id="PRU00089"/>
    </source>
</evidence>
<dbReference type="InterPro" id="IPR018122">
    <property type="entry name" value="TF_fork_head_CS_1"/>
</dbReference>
<dbReference type="PRINTS" id="PR00053">
    <property type="entry name" value="FORKHEAD"/>
</dbReference>
<keyword evidence="6" id="KW-1185">Reference proteome</keyword>
<dbReference type="FunFam" id="1.10.10.10:FF:000135">
    <property type="entry name" value="forkhead box protein G1"/>
    <property type="match status" value="1"/>
</dbReference>
<dbReference type="PROSITE" id="PS50039">
    <property type="entry name" value="FORK_HEAD_3"/>
    <property type="match status" value="1"/>
</dbReference>
<dbReference type="Gene3D" id="1.10.10.10">
    <property type="entry name" value="Winged helix-like DNA-binding domain superfamily/Winged helix DNA-binding domain"/>
    <property type="match status" value="1"/>
</dbReference>
<organism evidence="5 6">
    <name type="scientific">Ridgeia piscesae</name>
    <name type="common">Tubeworm</name>
    <dbReference type="NCBI Taxonomy" id="27915"/>
    <lineage>
        <taxon>Eukaryota</taxon>
        <taxon>Metazoa</taxon>
        <taxon>Spiralia</taxon>
        <taxon>Lophotrochozoa</taxon>
        <taxon>Annelida</taxon>
        <taxon>Polychaeta</taxon>
        <taxon>Sedentaria</taxon>
        <taxon>Canalipalpata</taxon>
        <taxon>Sabellida</taxon>
        <taxon>Siboglinidae</taxon>
        <taxon>Ridgeia</taxon>
    </lineage>
</organism>
<dbReference type="AlphaFoldDB" id="A0AAD9UC91"/>
<feature type="region of interest" description="Disordered" evidence="3">
    <location>
        <begin position="29"/>
        <end position="98"/>
    </location>
</feature>
<dbReference type="GO" id="GO:1990837">
    <property type="term" value="F:sequence-specific double-stranded DNA binding"/>
    <property type="evidence" value="ECO:0007669"/>
    <property type="project" value="TreeGrafter"/>
</dbReference>
<proteinExistence type="predicted"/>
<comment type="subcellular location">
    <subcellularLocation>
        <location evidence="2">Nucleus</location>
    </subcellularLocation>
</comment>
<dbReference type="PROSITE" id="PS00658">
    <property type="entry name" value="FORK_HEAD_2"/>
    <property type="match status" value="1"/>
</dbReference>
<dbReference type="SUPFAM" id="SSF46785">
    <property type="entry name" value="Winged helix' DNA-binding domain"/>
    <property type="match status" value="1"/>
</dbReference>
<dbReference type="InterPro" id="IPR001766">
    <property type="entry name" value="Fork_head_dom"/>
</dbReference>
<dbReference type="PANTHER" id="PTHR46617:SF3">
    <property type="entry name" value="FORKHEAD BOX PROTEIN G1"/>
    <property type="match status" value="1"/>
</dbReference>
<sequence length="395" mass="42941">MVTTADVKEQGDSTRRQLLMHPFSIRRMLGVDEDEETKSWAGDTDRSGGGTRGDTSSPECAERGDAATGDNEQSPDVAAATGAASDDDKKADGRGEKPPYSYNALIMMAIRGSQEKRLTLNGIYEFIMKNFPYYRENKQGWQNSIRHNLSLNKCFVKVPRHYDDPGKGNYWMLDPSADDVFIGGTTGKLRRRTNSVSRSRLAAFRRSALPGATFAPGAYGYATVGDTKMSPVMWPMSPMMSLQQHVAHISAAIGQTALRYSPYYYNGVLAASATLDNVQPRNAIPAQAHSSFSVERLLNKTNLSPSVQSAAPSVISSSSPRHVTSGSEHHVGLPVAMHHHCASADNWLAQLAHQAATPSAYELYSNMRGLATLQPSAFATLPHSLPAVPVSTRPR</sequence>
<dbReference type="InterPro" id="IPR047208">
    <property type="entry name" value="FOXG1"/>
</dbReference>
<feature type="DNA-binding region" description="Fork-head" evidence="2">
    <location>
        <begin position="97"/>
        <end position="191"/>
    </location>
</feature>
<dbReference type="InterPro" id="IPR036390">
    <property type="entry name" value="WH_DNA-bd_sf"/>
</dbReference>
<evidence type="ECO:0000313" key="5">
    <source>
        <dbReference type="EMBL" id="KAK2184187.1"/>
    </source>
</evidence>
<comment type="caution">
    <text evidence="5">The sequence shown here is derived from an EMBL/GenBank/DDBJ whole genome shotgun (WGS) entry which is preliminary data.</text>
</comment>
<protein>
    <recommendedName>
        <fullName evidence="4">Fork-head domain-containing protein</fullName>
    </recommendedName>
</protein>
<dbReference type="GO" id="GO:0005634">
    <property type="term" value="C:nucleus"/>
    <property type="evidence" value="ECO:0007669"/>
    <property type="project" value="UniProtKB-SubCell"/>
</dbReference>
<dbReference type="GO" id="GO:0003700">
    <property type="term" value="F:DNA-binding transcription factor activity"/>
    <property type="evidence" value="ECO:0007669"/>
    <property type="project" value="InterPro"/>
</dbReference>
<dbReference type="InterPro" id="IPR030456">
    <property type="entry name" value="TF_fork_head_CS_2"/>
</dbReference>
<feature type="domain" description="Fork-head" evidence="4">
    <location>
        <begin position="97"/>
        <end position="191"/>
    </location>
</feature>
<dbReference type="PROSITE" id="PS00657">
    <property type="entry name" value="FORK_HEAD_1"/>
    <property type="match status" value="1"/>
</dbReference>
<evidence type="ECO:0000256" key="3">
    <source>
        <dbReference type="SAM" id="MobiDB-lite"/>
    </source>
</evidence>
<evidence type="ECO:0000256" key="1">
    <source>
        <dbReference type="ARBA" id="ARBA00023125"/>
    </source>
</evidence>
<evidence type="ECO:0000313" key="6">
    <source>
        <dbReference type="Proteomes" id="UP001209878"/>
    </source>
</evidence>
<keyword evidence="1 2" id="KW-0238">DNA-binding</keyword>